<organism evidence="2">
    <name type="scientific">Triatoma infestans</name>
    <name type="common">Assassin bug</name>
    <dbReference type="NCBI Taxonomy" id="30076"/>
    <lineage>
        <taxon>Eukaryota</taxon>
        <taxon>Metazoa</taxon>
        <taxon>Ecdysozoa</taxon>
        <taxon>Arthropoda</taxon>
        <taxon>Hexapoda</taxon>
        <taxon>Insecta</taxon>
        <taxon>Pterygota</taxon>
        <taxon>Neoptera</taxon>
        <taxon>Paraneoptera</taxon>
        <taxon>Hemiptera</taxon>
        <taxon>Heteroptera</taxon>
        <taxon>Panheteroptera</taxon>
        <taxon>Cimicomorpha</taxon>
        <taxon>Reduviidae</taxon>
        <taxon>Triatominae</taxon>
        <taxon>Triatoma</taxon>
    </lineage>
</organism>
<reference evidence="2" key="2">
    <citation type="journal article" date="2017" name="J. Med. Entomol.">
        <title>Transcriptome Analysis of the Triatoma infestans (Hemiptera: Reduviidae) Integument.</title>
        <authorList>
            <person name="Calderon-Fernandez G.M."/>
            <person name="Moriconi D.E."/>
            <person name="Dulbecco A.B."/>
            <person name="Juarez M.P."/>
        </authorList>
    </citation>
    <scope>NUCLEOTIDE SEQUENCE</scope>
    <source>
        <strain evidence="2">Int1</strain>
        <tissue evidence="2">Integument</tissue>
    </source>
</reference>
<evidence type="ECO:0000313" key="2">
    <source>
        <dbReference type="EMBL" id="JAR96782.1"/>
    </source>
</evidence>
<name>A0A170VM47_TRIIF</name>
<sequence>SLPPPRRTSRVIRKRLSVEEKLIEDNKSYYKVEVLNSKLRSTEYFISQNKLDTQSKINGTVAGTVVLQQDNNKTPAKTSEKAPVVVRLVCNIYIYIYFLFSKIIITITMEATTLRHLL</sequence>
<accession>A0A170VM47</accession>
<keyword evidence="1" id="KW-1133">Transmembrane helix</keyword>
<keyword evidence="1" id="KW-0812">Transmembrane</keyword>
<protein>
    <submittedName>
        <fullName evidence="2">Protein chiffon</fullName>
    </submittedName>
</protein>
<reference evidence="2" key="1">
    <citation type="submission" date="2016-04" db="EMBL/GenBank/DDBJ databases">
        <authorList>
            <person name="Calderon-Fernandez G.M.Sr."/>
        </authorList>
    </citation>
    <scope>NUCLEOTIDE SEQUENCE</scope>
    <source>
        <strain evidence="2">Int1</strain>
        <tissue evidence="2">Integument</tissue>
    </source>
</reference>
<feature type="non-terminal residue" evidence="2">
    <location>
        <position position="1"/>
    </location>
</feature>
<proteinExistence type="predicted"/>
<evidence type="ECO:0000256" key="1">
    <source>
        <dbReference type="SAM" id="Phobius"/>
    </source>
</evidence>
<dbReference type="EMBL" id="GEMB01006562">
    <property type="protein sequence ID" value="JAR96782.1"/>
    <property type="molecule type" value="Transcribed_RNA"/>
</dbReference>
<dbReference type="AlphaFoldDB" id="A0A170VM47"/>
<feature type="transmembrane region" description="Helical" evidence="1">
    <location>
        <begin position="84"/>
        <end position="109"/>
    </location>
</feature>
<keyword evidence="1" id="KW-0472">Membrane</keyword>